<accession>A0ABP0YUX4</accession>
<evidence type="ECO:0000313" key="4">
    <source>
        <dbReference type="EMBL" id="CAK9324329.1"/>
    </source>
</evidence>
<dbReference type="Pfam" id="PF07460">
    <property type="entry name" value="NUMOD3"/>
    <property type="match status" value="1"/>
</dbReference>
<keyword evidence="2" id="KW-0472">Membrane</keyword>
<keyword evidence="2" id="KW-0812">Transmembrane</keyword>
<dbReference type="Proteomes" id="UP001642487">
    <property type="component" value="Chromosome 6"/>
</dbReference>
<feature type="coiled-coil region" evidence="1">
    <location>
        <begin position="306"/>
        <end position="348"/>
    </location>
</feature>
<feature type="domain" description="Nuclease associated modular" evidence="3">
    <location>
        <begin position="190"/>
        <end position="217"/>
    </location>
</feature>
<evidence type="ECO:0000256" key="2">
    <source>
        <dbReference type="SAM" id="Phobius"/>
    </source>
</evidence>
<dbReference type="PANTHER" id="PTHR34199">
    <property type="entry name" value="NUMOD3 MOTIF FAMILY PROTEIN, EXPRESSED"/>
    <property type="match status" value="1"/>
</dbReference>
<gene>
    <name evidence="4" type="ORF">CITCOLO1_LOCUS16563</name>
</gene>
<evidence type="ECO:0000259" key="3">
    <source>
        <dbReference type="Pfam" id="PF07460"/>
    </source>
</evidence>
<dbReference type="EMBL" id="OZ021740">
    <property type="protein sequence ID" value="CAK9324329.1"/>
    <property type="molecule type" value="Genomic_DNA"/>
</dbReference>
<keyword evidence="2" id="KW-1133">Transmembrane helix</keyword>
<feature type="transmembrane region" description="Helical" evidence="2">
    <location>
        <begin position="21"/>
        <end position="40"/>
    </location>
</feature>
<organism evidence="4 5">
    <name type="scientific">Citrullus colocynthis</name>
    <name type="common">colocynth</name>
    <dbReference type="NCBI Taxonomy" id="252529"/>
    <lineage>
        <taxon>Eukaryota</taxon>
        <taxon>Viridiplantae</taxon>
        <taxon>Streptophyta</taxon>
        <taxon>Embryophyta</taxon>
        <taxon>Tracheophyta</taxon>
        <taxon>Spermatophyta</taxon>
        <taxon>Magnoliopsida</taxon>
        <taxon>eudicotyledons</taxon>
        <taxon>Gunneridae</taxon>
        <taxon>Pentapetalae</taxon>
        <taxon>rosids</taxon>
        <taxon>fabids</taxon>
        <taxon>Cucurbitales</taxon>
        <taxon>Cucurbitaceae</taxon>
        <taxon>Benincaseae</taxon>
        <taxon>Citrullus</taxon>
    </lineage>
</organism>
<keyword evidence="5" id="KW-1185">Reference proteome</keyword>
<evidence type="ECO:0000256" key="1">
    <source>
        <dbReference type="SAM" id="Coils"/>
    </source>
</evidence>
<protein>
    <recommendedName>
        <fullName evidence="3">Nuclease associated modular domain-containing protein</fullName>
    </recommendedName>
</protein>
<proteinExistence type="predicted"/>
<keyword evidence="1" id="KW-0175">Coiled coil</keyword>
<reference evidence="4 5" key="1">
    <citation type="submission" date="2024-03" db="EMBL/GenBank/DDBJ databases">
        <authorList>
            <person name="Gkanogiannis A."/>
            <person name="Becerra Lopez-Lavalle L."/>
        </authorList>
    </citation>
    <scope>NUCLEOTIDE SEQUENCE [LARGE SCALE GENOMIC DNA]</scope>
</reference>
<dbReference type="PANTHER" id="PTHR34199:SF1">
    <property type="entry name" value="HISTONE-LYSINE N-METHYLTRANSFERASE, H3 LYSINE-79 SPECIFIC-LIKE PROTEIN"/>
    <property type="match status" value="1"/>
</dbReference>
<evidence type="ECO:0000313" key="5">
    <source>
        <dbReference type="Proteomes" id="UP001642487"/>
    </source>
</evidence>
<name>A0ABP0YUX4_9ROSI</name>
<dbReference type="InterPro" id="IPR003611">
    <property type="entry name" value="NUMOD3"/>
</dbReference>
<sequence length="463" mass="53489">MALSFRVQFDHLLKKFTTTNVRFWILWAFGLLGPLVFSSANPIRTFLGRRCLAGFFIGLHLMDCHFTRMPYIHMRLSGRTLSVNLAPNFAHWKISDSPVANINLLSNAAPINKQMSIIRSDSVFSPFNIFNRISSSQAFLFMVDEGKNSNSGECYTYKCSSGSIEKQVLSEDDDSPENLETENDKEWQRRKKIGLANKGRVPWNKGKKHNLETRKRIKQRTIEALRDPEVRRKMSKYPRIHSDQVKVKISSSLKRVWGKRLMKKRLNETFLLSWMESIAVAAKKGGKEEQELDWDSYVKIKQEMLRQELQRVVEKEKLKVMRAESVRKRKVQGRVRKKEKRNDNAKTNKLKMCSGRRNVGKRKAKEGEDFLRKMKKLTTIERSKLKQRLKKIRKKISINGTVTAQGSIASVAPQNTSWEKLDLDLIKKGQMRKEVSLADQIQVAKSRKAESKACKVLIASTLT</sequence>